<dbReference type="RefSeq" id="WP_205106347.1">
    <property type="nucleotide sequence ID" value="NZ_BAAAHT010000018.1"/>
</dbReference>
<accession>A0ABS2L0L2</accession>
<evidence type="ECO:0008006" key="3">
    <source>
        <dbReference type="Google" id="ProtNLM"/>
    </source>
</evidence>
<gene>
    <name evidence="1" type="ORF">JOE66_000255</name>
</gene>
<protein>
    <recommendedName>
        <fullName evidence="3">Transcriptional regulator</fullName>
    </recommendedName>
</protein>
<dbReference type="Proteomes" id="UP000776164">
    <property type="component" value="Unassembled WGS sequence"/>
</dbReference>
<keyword evidence="2" id="KW-1185">Reference proteome</keyword>
<evidence type="ECO:0000313" key="2">
    <source>
        <dbReference type="Proteomes" id="UP000776164"/>
    </source>
</evidence>
<name>A0ABS2L0L2_9MICO</name>
<sequence>MDLGSLGSYRLPAAIRTGYGVVTAQELADQLGVTKRPGPELVRQAETAYHALQQGNTLPARALLVEQLGVSETSADAALAKLPAL</sequence>
<dbReference type="EMBL" id="JAFBBU010000001">
    <property type="protein sequence ID" value="MBM7470621.1"/>
    <property type="molecule type" value="Genomic_DNA"/>
</dbReference>
<organism evidence="1 2">
    <name type="scientific">Subtercola frigoramans</name>
    <dbReference type="NCBI Taxonomy" id="120298"/>
    <lineage>
        <taxon>Bacteria</taxon>
        <taxon>Bacillati</taxon>
        <taxon>Actinomycetota</taxon>
        <taxon>Actinomycetes</taxon>
        <taxon>Micrococcales</taxon>
        <taxon>Microbacteriaceae</taxon>
        <taxon>Subtercola</taxon>
    </lineage>
</organism>
<comment type="caution">
    <text evidence="1">The sequence shown here is derived from an EMBL/GenBank/DDBJ whole genome shotgun (WGS) entry which is preliminary data.</text>
</comment>
<reference evidence="1 2" key="1">
    <citation type="submission" date="2021-01" db="EMBL/GenBank/DDBJ databases">
        <title>Sequencing the genomes of 1000 actinobacteria strains.</title>
        <authorList>
            <person name="Klenk H.-P."/>
        </authorList>
    </citation>
    <scope>NUCLEOTIDE SEQUENCE [LARGE SCALE GENOMIC DNA]</scope>
    <source>
        <strain evidence="1 2">DSM 13057</strain>
    </source>
</reference>
<proteinExistence type="predicted"/>
<evidence type="ECO:0000313" key="1">
    <source>
        <dbReference type="EMBL" id="MBM7470621.1"/>
    </source>
</evidence>